<dbReference type="Pfam" id="PF02525">
    <property type="entry name" value="Flavodoxin_2"/>
    <property type="match status" value="1"/>
</dbReference>
<comment type="catalytic activity">
    <reaction evidence="6">
        <text>2 a quinone + NADH + H(+) = 2 a 1,4-benzosemiquinone + NAD(+)</text>
        <dbReference type="Rhea" id="RHEA:65952"/>
        <dbReference type="ChEBI" id="CHEBI:15378"/>
        <dbReference type="ChEBI" id="CHEBI:57540"/>
        <dbReference type="ChEBI" id="CHEBI:57945"/>
        <dbReference type="ChEBI" id="CHEBI:132124"/>
        <dbReference type="ChEBI" id="CHEBI:134225"/>
    </reaction>
</comment>
<dbReference type="GO" id="GO:0010181">
    <property type="term" value="F:FMN binding"/>
    <property type="evidence" value="ECO:0007669"/>
    <property type="project" value="UniProtKB-UniRule"/>
</dbReference>
<name>A0A8I1GDH7_9GAMM</name>
<dbReference type="GO" id="GO:0016652">
    <property type="term" value="F:oxidoreductase activity, acting on NAD(P)H as acceptor"/>
    <property type="evidence" value="ECO:0007669"/>
    <property type="project" value="UniProtKB-UniRule"/>
</dbReference>
<evidence type="ECO:0000313" key="9">
    <source>
        <dbReference type="EMBL" id="MBJ7316942.1"/>
    </source>
</evidence>
<evidence type="ECO:0000313" key="11">
    <source>
        <dbReference type="Proteomes" id="UP000655994"/>
    </source>
</evidence>
<dbReference type="InterPro" id="IPR050104">
    <property type="entry name" value="FMN-dep_NADH:Q_OxRdtase_AzoR1"/>
</dbReference>
<comment type="caution">
    <text evidence="6">Lacks conserved residue(s) required for the propagation of feature annotation.</text>
</comment>
<comment type="similarity">
    <text evidence="6">Belongs to the azoreductase type 1 family.</text>
</comment>
<dbReference type="AlphaFoldDB" id="A0A8I1GDH7"/>
<evidence type="ECO:0000256" key="5">
    <source>
        <dbReference type="ARBA" id="ARBA00048542"/>
    </source>
</evidence>
<keyword evidence="4 6" id="KW-0520">NAD</keyword>
<comment type="function">
    <text evidence="6">Quinone reductase that provides resistance to thiol-specific stress caused by electrophilic quinones.</text>
</comment>
<protein>
    <recommendedName>
        <fullName evidence="6">FMN dependent NADH:quinone oxidoreductase</fullName>
        <ecNumber evidence="6">1.6.5.-</ecNumber>
    </recommendedName>
    <alternativeName>
        <fullName evidence="6">Azo-dye reductase</fullName>
    </alternativeName>
    <alternativeName>
        <fullName evidence="6">FMN-dependent NADH-azo compound oxidoreductase</fullName>
    </alternativeName>
    <alternativeName>
        <fullName evidence="6">FMN-dependent NADH-azoreductase</fullName>
        <ecNumber evidence="6">1.7.1.17</ecNumber>
    </alternativeName>
</protein>
<evidence type="ECO:0000256" key="1">
    <source>
        <dbReference type="ARBA" id="ARBA00022630"/>
    </source>
</evidence>
<evidence type="ECO:0000256" key="2">
    <source>
        <dbReference type="ARBA" id="ARBA00022643"/>
    </source>
</evidence>
<evidence type="ECO:0000256" key="6">
    <source>
        <dbReference type="HAMAP-Rule" id="MF_01216"/>
    </source>
</evidence>
<comment type="function">
    <text evidence="6">Also exhibits azoreductase activity. Catalyzes the reductive cleavage of the azo bond in aromatic azo compounds to the corresponding amines.</text>
</comment>
<dbReference type="EC" id="1.7.1.17" evidence="6"/>
<feature type="binding site" evidence="6">
    <location>
        <begin position="15"/>
        <end position="17"/>
    </location>
    <ligand>
        <name>FMN</name>
        <dbReference type="ChEBI" id="CHEBI:58210"/>
    </ligand>
</feature>
<dbReference type="HAMAP" id="MF_01216">
    <property type="entry name" value="Azoreductase_type1"/>
    <property type="match status" value="1"/>
</dbReference>
<organism evidence="9 10">
    <name type="scientific">Idiomarina abyssalis</name>
    <dbReference type="NCBI Taxonomy" id="86102"/>
    <lineage>
        <taxon>Bacteria</taxon>
        <taxon>Pseudomonadati</taxon>
        <taxon>Pseudomonadota</taxon>
        <taxon>Gammaproteobacteria</taxon>
        <taxon>Alteromonadales</taxon>
        <taxon>Idiomarinaceae</taxon>
        <taxon>Idiomarina</taxon>
    </lineage>
</organism>
<dbReference type="Gene3D" id="3.40.50.360">
    <property type="match status" value="1"/>
</dbReference>
<comment type="caution">
    <text evidence="9">The sequence shown here is derived from an EMBL/GenBank/DDBJ whole genome shotgun (WGS) entry which is preliminary data.</text>
</comment>
<evidence type="ECO:0000259" key="7">
    <source>
        <dbReference type="Pfam" id="PF02525"/>
    </source>
</evidence>
<comment type="catalytic activity">
    <reaction evidence="5">
        <text>N,N-dimethyl-1,4-phenylenediamine + anthranilate + 2 NAD(+) = 2-(4-dimethylaminophenyl)diazenylbenzoate + 2 NADH + 2 H(+)</text>
        <dbReference type="Rhea" id="RHEA:55872"/>
        <dbReference type="ChEBI" id="CHEBI:15378"/>
        <dbReference type="ChEBI" id="CHEBI:15783"/>
        <dbReference type="ChEBI" id="CHEBI:16567"/>
        <dbReference type="ChEBI" id="CHEBI:57540"/>
        <dbReference type="ChEBI" id="CHEBI:57945"/>
        <dbReference type="ChEBI" id="CHEBI:71579"/>
        <dbReference type="EC" id="1.7.1.17"/>
    </reaction>
    <physiologicalReaction direction="right-to-left" evidence="5">
        <dbReference type="Rhea" id="RHEA:55874"/>
    </physiologicalReaction>
</comment>
<dbReference type="SUPFAM" id="SSF52218">
    <property type="entry name" value="Flavoproteins"/>
    <property type="match status" value="1"/>
</dbReference>
<keyword evidence="3 6" id="KW-0560">Oxidoreductase</keyword>
<dbReference type="InterPro" id="IPR029039">
    <property type="entry name" value="Flavoprotein-like_sf"/>
</dbReference>
<dbReference type="GO" id="GO:0016655">
    <property type="term" value="F:oxidoreductase activity, acting on NAD(P)H, quinone or similar compound as acceptor"/>
    <property type="evidence" value="ECO:0007669"/>
    <property type="project" value="InterPro"/>
</dbReference>
<dbReference type="GeneID" id="78252069"/>
<dbReference type="EC" id="1.6.5.-" evidence="6"/>
<evidence type="ECO:0000256" key="3">
    <source>
        <dbReference type="ARBA" id="ARBA00023002"/>
    </source>
</evidence>
<comment type="subunit">
    <text evidence="6">Homodimer.</text>
</comment>
<dbReference type="PANTHER" id="PTHR43741:SF4">
    <property type="entry name" value="FMN-DEPENDENT NADH:QUINONE OXIDOREDUCTASE"/>
    <property type="match status" value="1"/>
</dbReference>
<dbReference type="Proteomes" id="UP000655994">
    <property type="component" value="Unassembled WGS sequence"/>
</dbReference>
<dbReference type="EMBL" id="JAEMOP010000009">
    <property type="protein sequence ID" value="MBJ7316942.1"/>
    <property type="molecule type" value="Genomic_DNA"/>
</dbReference>
<comment type="cofactor">
    <cofactor evidence="6">
        <name>FMN</name>
        <dbReference type="ChEBI" id="CHEBI:58210"/>
    </cofactor>
    <text evidence="6">Binds 1 FMN per subunit.</text>
</comment>
<dbReference type="PANTHER" id="PTHR43741">
    <property type="entry name" value="FMN-DEPENDENT NADH-AZOREDUCTASE 1"/>
    <property type="match status" value="1"/>
</dbReference>
<dbReference type="RefSeq" id="WP_199494807.1">
    <property type="nucleotide sequence ID" value="NZ_CAXAWT010000002.1"/>
</dbReference>
<dbReference type="InterPro" id="IPR023048">
    <property type="entry name" value="NADH:quinone_OxRdtase_FMN_depd"/>
</dbReference>
<keyword evidence="1 6" id="KW-0285">Flavoprotein</keyword>
<proteinExistence type="inferred from homology"/>
<reference evidence="9 11" key="1">
    <citation type="submission" date="2020-09" db="EMBL/GenBank/DDBJ databases">
        <title>Draft Genomes of Bacterial Isolates from North Pond Shallow Sediments.</title>
        <authorList>
            <person name="Kiel Reese B."/>
            <person name="Mullis M."/>
            <person name="Weisend R.E."/>
        </authorList>
    </citation>
    <scope>NUCLEOTIDE SEQUENCE</scope>
    <source>
        <strain evidence="9">KJE-2</strain>
        <strain evidence="8 11">KJE-3</strain>
    </source>
</reference>
<accession>A0A8I1GDH7</accession>
<evidence type="ECO:0000313" key="10">
    <source>
        <dbReference type="Proteomes" id="UP000621390"/>
    </source>
</evidence>
<evidence type="ECO:0000313" key="8">
    <source>
        <dbReference type="EMBL" id="MBJ7267472.1"/>
    </source>
</evidence>
<sequence length="186" mass="20743">MKVLHLDSGIFIDQSVSRQLTRDILSQLKNNQETTVVYRDLVANPVDHLTAEELLAEDKPLINELVQELFDADTIIIGAPMYNFTIPTQLKAWIDRVLQAGVTFKYTEQGPQGLVKDKKVYIASGRGGIYSEGDMQALDHQESYLKQALSFIGITDVTVVRAEGMNMGDEPRQQGFEQASKEIAAI</sequence>
<gene>
    <name evidence="6" type="primary">azoR</name>
    <name evidence="8" type="ORF">JHC10_11050</name>
    <name evidence="9" type="ORF">JHC11_13175</name>
</gene>
<keyword evidence="2 6" id="KW-0288">FMN</keyword>
<feature type="domain" description="Flavodoxin-like fold" evidence="7">
    <location>
        <begin position="1"/>
        <end position="185"/>
    </location>
</feature>
<keyword evidence="11" id="KW-1185">Reference proteome</keyword>
<dbReference type="EMBL" id="JAEMOS010000035">
    <property type="protein sequence ID" value="MBJ7267472.1"/>
    <property type="molecule type" value="Genomic_DNA"/>
</dbReference>
<dbReference type="InterPro" id="IPR003680">
    <property type="entry name" value="Flavodoxin_fold"/>
</dbReference>
<evidence type="ECO:0000256" key="4">
    <source>
        <dbReference type="ARBA" id="ARBA00023027"/>
    </source>
</evidence>
<dbReference type="GO" id="GO:0009055">
    <property type="term" value="F:electron transfer activity"/>
    <property type="evidence" value="ECO:0007669"/>
    <property type="project" value="UniProtKB-UniRule"/>
</dbReference>
<feature type="binding site" evidence="6">
    <location>
        <begin position="81"/>
        <end position="84"/>
    </location>
    <ligand>
        <name>FMN</name>
        <dbReference type="ChEBI" id="CHEBI:58210"/>
    </ligand>
</feature>
<dbReference type="Proteomes" id="UP000621390">
    <property type="component" value="Unassembled WGS sequence"/>
</dbReference>